<dbReference type="Proteomes" id="UP000256964">
    <property type="component" value="Unassembled WGS sequence"/>
</dbReference>
<proteinExistence type="predicted"/>
<evidence type="ECO:0000313" key="1">
    <source>
        <dbReference type="EMBL" id="RDX52604.1"/>
    </source>
</evidence>
<sequence>MSQMHTDGKPVVVLNSIWTISICGLATRNDGTPERLEIKRIDPDSSKKHFYRPLCANDSLCLSAIPSPPQSSLLPDGNIELSLQIGDVLGENDRNIVYAVEVTNADELACYVPPLVMKVAKLFKGRNLSEEAGMYQDLECLQGSVIPRCYGYFCTTVDHTQLSITPWDGPDCSHPRTFDPHVPPHPSAPLSVMLLERLGEPISTGSRIESETIRRDLLDMHDELARFGIECIDWRLGNLLSAPPSPPGLPGMPSPNHDHLYSIRIFDFEFSIRTNTPHDALNAEAKVHVDNLVYEIAYYQPPRPRKF</sequence>
<accession>A0A371DJ92</accession>
<keyword evidence="2" id="KW-1185">Reference proteome</keyword>
<reference evidence="1 2" key="1">
    <citation type="journal article" date="2018" name="Biotechnol. Biofuels">
        <title>Integrative visual omics of the white-rot fungus Polyporus brumalis exposes the biotechnological potential of its oxidative enzymes for delignifying raw plant biomass.</title>
        <authorList>
            <person name="Miyauchi S."/>
            <person name="Rancon A."/>
            <person name="Drula E."/>
            <person name="Hage H."/>
            <person name="Chaduli D."/>
            <person name="Favel A."/>
            <person name="Grisel S."/>
            <person name="Henrissat B."/>
            <person name="Herpoel-Gimbert I."/>
            <person name="Ruiz-Duenas F.J."/>
            <person name="Chevret D."/>
            <person name="Hainaut M."/>
            <person name="Lin J."/>
            <person name="Wang M."/>
            <person name="Pangilinan J."/>
            <person name="Lipzen A."/>
            <person name="Lesage-Meessen L."/>
            <person name="Navarro D."/>
            <person name="Riley R."/>
            <person name="Grigoriev I.V."/>
            <person name="Zhou S."/>
            <person name="Raouche S."/>
            <person name="Rosso M.N."/>
        </authorList>
    </citation>
    <scope>NUCLEOTIDE SEQUENCE [LARGE SCALE GENOMIC DNA]</scope>
    <source>
        <strain evidence="1 2">BRFM 1820</strain>
    </source>
</reference>
<gene>
    <name evidence="1" type="ORF">OH76DRAFT_1480705</name>
</gene>
<dbReference type="AlphaFoldDB" id="A0A371DJ92"/>
<dbReference type="OrthoDB" id="2751208at2759"/>
<evidence type="ECO:0008006" key="3">
    <source>
        <dbReference type="Google" id="ProtNLM"/>
    </source>
</evidence>
<dbReference type="EMBL" id="KZ857390">
    <property type="protein sequence ID" value="RDX52604.1"/>
    <property type="molecule type" value="Genomic_DNA"/>
</dbReference>
<name>A0A371DJ92_9APHY</name>
<evidence type="ECO:0000313" key="2">
    <source>
        <dbReference type="Proteomes" id="UP000256964"/>
    </source>
</evidence>
<organism evidence="1 2">
    <name type="scientific">Lentinus brumalis</name>
    <dbReference type="NCBI Taxonomy" id="2498619"/>
    <lineage>
        <taxon>Eukaryota</taxon>
        <taxon>Fungi</taxon>
        <taxon>Dikarya</taxon>
        <taxon>Basidiomycota</taxon>
        <taxon>Agaricomycotina</taxon>
        <taxon>Agaricomycetes</taxon>
        <taxon>Polyporales</taxon>
        <taxon>Polyporaceae</taxon>
        <taxon>Lentinus</taxon>
    </lineage>
</organism>
<protein>
    <recommendedName>
        <fullName evidence="3">Protein kinase domain-containing protein</fullName>
    </recommendedName>
</protein>